<evidence type="ECO:0000313" key="3">
    <source>
        <dbReference type="EMBL" id="QGN16912.1"/>
    </source>
</evidence>
<accession>A0ABX6F0M1</accession>
<dbReference type="InterPro" id="IPR045237">
    <property type="entry name" value="COPS7/eIF3m"/>
</dbReference>
<dbReference type="PANTHER" id="PTHR15350">
    <property type="entry name" value="COP9 SIGNALOSOME COMPLEX SUBUNIT 7/DENDRITIC CELL PROTEIN GA17"/>
    <property type="match status" value="1"/>
</dbReference>
<reference evidence="3 4" key="2">
    <citation type="submission" date="2019-11" db="EMBL/GenBank/DDBJ databases">
        <authorList>
            <person name="Lu H."/>
        </authorList>
    </citation>
    <scope>NUCLEOTIDE SEQUENCE [LARGE SCALE GENOMIC DNA]</scope>
    <source>
        <strain evidence="3 4">FIM1</strain>
    </source>
</reference>
<name>A0ABX6F0M1_KLUMA</name>
<organism evidence="3 4">
    <name type="scientific">Kluyveromyces marxianus</name>
    <name type="common">Yeast</name>
    <name type="synonym">Candida kefyr</name>
    <dbReference type="NCBI Taxonomy" id="4911"/>
    <lineage>
        <taxon>Eukaryota</taxon>
        <taxon>Fungi</taxon>
        <taxon>Dikarya</taxon>
        <taxon>Ascomycota</taxon>
        <taxon>Saccharomycotina</taxon>
        <taxon>Saccharomycetes</taxon>
        <taxon>Saccharomycetales</taxon>
        <taxon>Saccharomycetaceae</taxon>
        <taxon>Kluyveromyces</taxon>
    </lineage>
</organism>
<gene>
    <name evidence="3" type="primary">CSN9</name>
    <name evidence="3" type="ORF">FIM1_3639</name>
</gene>
<proteinExistence type="inferred from homology"/>
<reference evidence="3 4" key="1">
    <citation type="submission" date="2016-03" db="EMBL/GenBank/DDBJ databases">
        <title>How can Kluyveromyces marxianus grow so fast - potential evolutionary course in Saccharomyces Complex revealed by comparative genomics.</title>
        <authorList>
            <person name="Mo W."/>
            <person name="Lu W."/>
            <person name="Yang X."/>
            <person name="Qi J."/>
            <person name="Lv H."/>
        </authorList>
    </citation>
    <scope>NUCLEOTIDE SEQUENCE [LARGE SCALE GENOMIC DNA]</scope>
    <source>
        <strain evidence="3 4">FIM1</strain>
    </source>
</reference>
<comment type="similarity">
    <text evidence="1">Belongs to the CSN7/EIF3M family. CSN7 subfamily.</text>
</comment>
<keyword evidence="4" id="KW-1185">Reference proteome</keyword>
<evidence type="ECO:0000313" key="4">
    <source>
        <dbReference type="Proteomes" id="UP000422736"/>
    </source>
</evidence>
<dbReference type="Pfam" id="PF01399">
    <property type="entry name" value="PCI"/>
    <property type="match status" value="1"/>
</dbReference>
<feature type="domain" description="PCI" evidence="2">
    <location>
        <begin position="47"/>
        <end position="117"/>
    </location>
</feature>
<protein>
    <submittedName>
        <fullName evidence="3">COP9 signalosome complex subunit 9</fullName>
    </submittedName>
</protein>
<sequence length="157" mass="18188">MNSQVKDLIEDPSVINYKEWWLLSEDEEESILLAIFSFYDIGDVPSDYLNRMNSSQVNKLQLLSLISLCETSSEITYDDVKRKCNVTSDDSVENLLIRAEQFIDLKIDSVKRNITINKHKASRDIYCGEPNIPFHSPSRSKAHLLSMLKKWRDDISE</sequence>
<dbReference type="PANTHER" id="PTHR15350:SF2">
    <property type="entry name" value="EUKARYOTIC TRANSLATION INITIATION FACTOR 3 SUBUNIT M"/>
    <property type="match status" value="1"/>
</dbReference>
<dbReference type="EMBL" id="CP015058">
    <property type="protein sequence ID" value="QGN16912.1"/>
    <property type="molecule type" value="Genomic_DNA"/>
</dbReference>
<dbReference type="Proteomes" id="UP000422736">
    <property type="component" value="Chromosome 5"/>
</dbReference>
<evidence type="ECO:0000259" key="2">
    <source>
        <dbReference type="Pfam" id="PF01399"/>
    </source>
</evidence>
<evidence type="ECO:0000256" key="1">
    <source>
        <dbReference type="ARBA" id="ARBA00008482"/>
    </source>
</evidence>
<dbReference type="InterPro" id="IPR000717">
    <property type="entry name" value="PCI_dom"/>
</dbReference>